<reference evidence="1" key="1">
    <citation type="submission" date="2022-03" db="EMBL/GenBank/DDBJ databases">
        <authorList>
            <person name="Tunstrom K."/>
        </authorList>
    </citation>
    <scope>NUCLEOTIDE SEQUENCE</scope>
</reference>
<sequence length="128" mass="14627">MTLGQLKNNKAPGEDGITSELLKAGATPVLKALQKFFNAVLLKSVMPEDWNRKVVDFFFKKDDNSLLKNCRLISLLSHVYKLFSHFIMNHLTGKFDEFPPSEQSGFGNGYSSKDHIHTLRQIQCVWRL</sequence>
<evidence type="ECO:0000313" key="2">
    <source>
        <dbReference type="Proteomes" id="UP001153954"/>
    </source>
</evidence>
<gene>
    <name evidence="1" type="ORF">EEDITHA_LOCUS6451</name>
</gene>
<name>A0AAU9TUS4_EUPED</name>
<accession>A0AAU9TUS4</accession>
<evidence type="ECO:0000313" key="1">
    <source>
        <dbReference type="EMBL" id="CAH2090503.1"/>
    </source>
</evidence>
<proteinExistence type="predicted"/>
<dbReference type="EMBL" id="CAKOGL010000009">
    <property type="protein sequence ID" value="CAH2090503.1"/>
    <property type="molecule type" value="Genomic_DNA"/>
</dbReference>
<organism evidence="1 2">
    <name type="scientific">Euphydryas editha</name>
    <name type="common">Edith's checkerspot</name>
    <dbReference type="NCBI Taxonomy" id="104508"/>
    <lineage>
        <taxon>Eukaryota</taxon>
        <taxon>Metazoa</taxon>
        <taxon>Ecdysozoa</taxon>
        <taxon>Arthropoda</taxon>
        <taxon>Hexapoda</taxon>
        <taxon>Insecta</taxon>
        <taxon>Pterygota</taxon>
        <taxon>Neoptera</taxon>
        <taxon>Endopterygota</taxon>
        <taxon>Lepidoptera</taxon>
        <taxon>Glossata</taxon>
        <taxon>Ditrysia</taxon>
        <taxon>Papilionoidea</taxon>
        <taxon>Nymphalidae</taxon>
        <taxon>Nymphalinae</taxon>
        <taxon>Euphydryas</taxon>
    </lineage>
</organism>
<dbReference type="PANTHER" id="PTHR19446">
    <property type="entry name" value="REVERSE TRANSCRIPTASES"/>
    <property type="match status" value="1"/>
</dbReference>
<keyword evidence="2" id="KW-1185">Reference proteome</keyword>
<dbReference type="Proteomes" id="UP001153954">
    <property type="component" value="Unassembled WGS sequence"/>
</dbReference>
<protein>
    <recommendedName>
        <fullName evidence="3">Reverse transcriptase</fullName>
    </recommendedName>
</protein>
<comment type="caution">
    <text evidence="1">The sequence shown here is derived from an EMBL/GenBank/DDBJ whole genome shotgun (WGS) entry which is preliminary data.</text>
</comment>
<evidence type="ECO:0008006" key="3">
    <source>
        <dbReference type="Google" id="ProtNLM"/>
    </source>
</evidence>
<dbReference type="AlphaFoldDB" id="A0AAU9TUS4"/>